<comment type="similarity">
    <text evidence="1 3">Belongs to the glycosyl hydrolase 3 family.</text>
</comment>
<dbReference type="Gene3D" id="3.20.20.300">
    <property type="entry name" value="Glycoside hydrolase, family 3, N-terminal domain"/>
    <property type="match status" value="1"/>
</dbReference>
<dbReference type="InterPro" id="IPR002772">
    <property type="entry name" value="Glyco_hydro_3_C"/>
</dbReference>
<dbReference type="InterPro" id="IPR019800">
    <property type="entry name" value="Glyco_hydro_3_AS"/>
</dbReference>
<protein>
    <submittedName>
        <fullName evidence="5">Glycoside hydrolase family 3 N-terminal domain-containing protein</fullName>
    </submittedName>
</protein>
<dbReference type="PANTHER" id="PTHR30620">
    <property type="entry name" value="PERIPLASMIC BETA-GLUCOSIDASE-RELATED"/>
    <property type="match status" value="1"/>
</dbReference>
<dbReference type="PROSITE" id="PS00775">
    <property type="entry name" value="GLYCOSYL_HYDROL_F3"/>
    <property type="match status" value="1"/>
</dbReference>
<name>A0ABW5KJG0_9SPHI</name>
<dbReference type="PRINTS" id="PR00133">
    <property type="entry name" value="GLHYDRLASE3"/>
</dbReference>
<dbReference type="InterPro" id="IPR026891">
    <property type="entry name" value="Fn3-like"/>
</dbReference>
<accession>A0ABW5KJG0</accession>
<comment type="caution">
    <text evidence="5">The sequence shown here is derived from an EMBL/GenBank/DDBJ whole genome shotgun (WGS) entry which is preliminary data.</text>
</comment>
<dbReference type="Proteomes" id="UP001597545">
    <property type="component" value="Unassembled WGS sequence"/>
</dbReference>
<organism evidence="5 6">
    <name type="scientific">Sphingobacterium suaedae</name>
    <dbReference type="NCBI Taxonomy" id="1686402"/>
    <lineage>
        <taxon>Bacteria</taxon>
        <taxon>Pseudomonadati</taxon>
        <taxon>Bacteroidota</taxon>
        <taxon>Sphingobacteriia</taxon>
        <taxon>Sphingobacteriales</taxon>
        <taxon>Sphingobacteriaceae</taxon>
        <taxon>Sphingobacterium</taxon>
    </lineage>
</organism>
<dbReference type="Pfam" id="PF00933">
    <property type="entry name" value="Glyco_hydro_3"/>
    <property type="match status" value="1"/>
</dbReference>
<sequence length="833" mass="91171">MKISRKVEPWNLKWATSRPSRSGWPTMRDHIPCSNRSVVKIVKMKIKSIVLWGAMSLALQVPAQTLPYKNSRLPIEDRVNDLIGRMTVEEKVGQLSKLLGWEMYEKDAKGIRASQKLKDAVQQQHIGLLWATLRADPWTQKTLDNGLTPQEAAKATNAIQRYMVDSTRLGIPLLLSEEAPHGHMAIGATVFPTAIGQASTWNPELIEEMARVIARETYAVGGKNGYGPVLDLARDPRWSRTEESYGEDPYLIGRMGRAMVRGFQGDQIGGTDKIISTLKHFVAYAVPEGGHNGGSVSVGERSLLQNFLPPFEQAVKAGAGSVMTAYNSIDGIPCSSNSWLLNEVLRKQWGFTGFVVSDLLSISGLNGGHSTAMDARDAAWQSMEAGLDVDLSGSGYGKNLLAAVQEGLIDQETLDRAVARLLYQKFALGLFEHPYVDEQAVPKKVGTAEHRALARKVAQQAVILLKNDNQTLPLRRSLKRIAVIGPNADNIYNQLGDYTAPQPEEKVKTVLEGIRAAVPKGTQVDYVKGCAIRDTTATDIAAAVQVAEQADAVIVVLGGSSARDFKTSYQATGAATVDSGAKAVSDMESGEGFDRSTLDLMGDQLRLLQQVQATGKPVVLVTIMGRPLNLNWAAAHVPAIVHAWYPGQEGGMAIADVLFGDYNPGGRLPISIAKSVGQLPVHYNHNKPKHHDYVESDAKPLYPFGYGLSYTNFTYSNLQISLSEQSEDFLATVRFTVANTGGRDGDEVVQLYVVDEVSSVVTPVRQLKGFKRQTIKRGAAQEFVFELRKEDLKLWGVDRRWKTEKGAFTLLIGPSSEQVALRGELLLSKDYTF</sequence>
<keyword evidence="6" id="KW-1185">Reference proteome</keyword>
<dbReference type="RefSeq" id="WP_380903434.1">
    <property type="nucleotide sequence ID" value="NZ_JBHUEG010000001.1"/>
</dbReference>
<evidence type="ECO:0000256" key="3">
    <source>
        <dbReference type="RuleBase" id="RU361161"/>
    </source>
</evidence>
<dbReference type="Gene3D" id="3.40.50.1700">
    <property type="entry name" value="Glycoside hydrolase family 3 C-terminal domain"/>
    <property type="match status" value="1"/>
</dbReference>
<dbReference type="PANTHER" id="PTHR30620:SF123">
    <property type="entry name" value="BETA-XYLOSIDASE"/>
    <property type="match status" value="1"/>
</dbReference>
<dbReference type="Pfam" id="PF01915">
    <property type="entry name" value="Glyco_hydro_3_C"/>
    <property type="match status" value="1"/>
</dbReference>
<dbReference type="InterPro" id="IPR036881">
    <property type="entry name" value="Glyco_hydro_3_C_sf"/>
</dbReference>
<dbReference type="SUPFAM" id="SSF52279">
    <property type="entry name" value="Beta-D-glucan exohydrolase, C-terminal domain"/>
    <property type="match status" value="1"/>
</dbReference>
<proteinExistence type="inferred from homology"/>
<dbReference type="InterPro" id="IPR017853">
    <property type="entry name" value="GH"/>
</dbReference>
<dbReference type="InterPro" id="IPR036962">
    <property type="entry name" value="Glyco_hydro_3_N_sf"/>
</dbReference>
<reference evidence="6" key="1">
    <citation type="journal article" date="2019" name="Int. J. Syst. Evol. Microbiol.">
        <title>The Global Catalogue of Microorganisms (GCM) 10K type strain sequencing project: providing services to taxonomists for standard genome sequencing and annotation.</title>
        <authorList>
            <consortium name="The Broad Institute Genomics Platform"/>
            <consortium name="The Broad Institute Genome Sequencing Center for Infectious Disease"/>
            <person name="Wu L."/>
            <person name="Ma J."/>
        </authorList>
    </citation>
    <scope>NUCLEOTIDE SEQUENCE [LARGE SCALE GENOMIC DNA]</scope>
    <source>
        <strain evidence="6">KCTC 42662</strain>
    </source>
</reference>
<dbReference type="Gene3D" id="2.60.40.10">
    <property type="entry name" value="Immunoglobulins"/>
    <property type="match status" value="1"/>
</dbReference>
<dbReference type="InterPro" id="IPR001764">
    <property type="entry name" value="Glyco_hydro_3_N"/>
</dbReference>
<gene>
    <name evidence="5" type="ORF">ACFSR5_10385</name>
</gene>
<dbReference type="Pfam" id="PF14310">
    <property type="entry name" value="Fn3-like"/>
    <property type="match status" value="1"/>
</dbReference>
<evidence type="ECO:0000313" key="6">
    <source>
        <dbReference type="Proteomes" id="UP001597545"/>
    </source>
</evidence>
<evidence type="ECO:0000256" key="1">
    <source>
        <dbReference type="ARBA" id="ARBA00005336"/>
    </source>
</evidence>
<dbReference type="SMART" id="SM01217">
    <property type="entry name" value="Fn3_like"/>
    <property type="match status" value="1"/>
</dbReference>
<dbReference type="InterPro" id="IPR051915">
    <property type="entry name" value="Cellulose_Degrad_GH3"/>
</dbReference>
<dbReference type="InterPro" id="IPR013783">
    <property type="entry name" value="Ig-like_fold"/>
</dbReference>
<evidence type="ECO:0000313" key="5">
    <source>
        <dbReference type="EMBL" id="MFD2548050.1"/>
    </source>
</evidence>
<dbReference type="SUPFAM" id="SSF51445">
    <property type="entry name" value="(Trans)glycosidases"/>
    <property type="match status" value="1"/>
</dbReference>
<dbReference type="GO" id="GO:0016787">
    <property type="term" value="F:hydrolase activity"/>
    <property type="evidence" value="ECO:0007669"/>
    <property type="project" value="UniProtKB-KW"/>
</dbReference>
<keyword evidence="3" id="KW-0326">Glycosidase</keyword>
<evidence type="ECO:0000256" key="2">
    <source>
        <dbReference type="ARBA" id="ARBA00022801"/>
    </source>
</evidence>
<feature type="domain" description="Fibronectin type III-like" evidence="4">
    <location>
        <begin position="747"/>
        <end position="816"/>
    </location>
</feature>
<keyword evidence="2 3" id="KW-0378">Hydrolase</keyword>
<evidence type="ECO:0000259" key="4">
    <source>
        <dbReference type="SMART" id="SM01217"/>
    </source>
</evidence>
<dbReference type="EMBL" id="JBHULR010000004">
    <property type="protein sequence ID" value="MFD2548050.1"/>
    <property type="molecule type" value="Genomic_DNA"/>
</dbReference>